<dbReference type="SMART" id="SM00450">
    <property type="entry name" value="RHOD"/>
    <property type="match status" value="1"/>
</dbReference>
<dbReference type="PANTHER" id="PTHR43031:SF1">
    <property type="entry name" value="PYRIDINE NUCLEOTIDE-DISULPHIDE OXIDOREDUCTASE"/>
    <property type="match status" value="1"/>
</dbReference>
<dbReference type="Pfam" id="PF00581">
    <property type="entry name" value="Rhodanese"/>
    <property type="match status" value="1"/>
</dbReference>
<sequence>MNSLLNKYNSGDVPYISVQELRMHQLDEEVVILDSRNSEEFQVSHLKNSVFVGYDNFDISSLKSIRKDQKIVVYCSVGIRSENIADKIITAGFTNVQNLYGGIFKWKNEGFPVVDLKGIETEKVHVFSKHWAKYLNKGEKIY</sequence>
<dbReference type="NCBIfam" id="NF045521">
    <property type="entry name" value="rhoda_near_glyco"/>
    <property type="match status" value="1"/>
</dbReference>
<evidence type="ECO:0000259" key="1">
    <source>
        <dbReference type="PROSITE" id="PS50206"/>
    </source>
</evidence>
<organism evidence="2 3">
    <name type="scientific">Christiangramia sediminis</name>
    <dbReference type="NCBI Taxonomy" id="2881336"/>
    <lineage>
        <taxon>Bacteria</taxon>
        <taxon>Pseudomonadati</taxon>
        <taxon>Bacteroidota</taxon>
        <taxon>Flavobacteriia</taxon>
        <taxon>Flavobacteriales</taxon>
        <taxon>Flavobacteriaceae</taxon>
        <taxon>Christiangramia</taxon>
    </lineage>
</organism>
<comment type="caution">
    <text evidence="2">The sequence shown here is derived from an EMBL/GenBank/DDBJ whole genome shotgun (WGS) entry which is preliminary data.</text>
</comment>
<dbReference type="PROSITE" id="PS50206">
    <property type="entry name" value="RHODANESE_3"/>
    <property type="match status" value="1"/>
</dbReference>
<evidence type="ECO:0000313" key="3">
    <source>
        <dbReference type="Proteomes" id="UP001139414"/>
    </source>
</evidence>
<reference evidence="2" key="1">
    <citation type="submission" date="2021-10" db="EMBL/GenBank/DDBJ databases">
        <title>Gramella sp. ASW11-100T, isolated from marine sediment.</title>
        <authorList>
            <person name="Xia C."/>
        </authorList>
    </citation>
    <scope>NUCLEOTIDE SEQUENCE</scope>
    <source>
        <strain evidence="2">ASW11-100</strain>
    </source>
</reference>
<keyword evidence="3" id="KW-1185">Reference proteome</keyword>
<proteinExistence type="predicted"/>
<dbReference type="InterPro" id="IPR036873">
    <property type="entry name" value="Rhodanese-like_dom_sf"/>
</dbReference>
<protein>
    <submittedName>
        <fullName evidence="2">Rhodanese-like domain-containing protein</fullName>
    </submittedName>
</protein>
<accession>A0A9X1LKY7</accession>
<dbReference type="PANTHER" id="PTHR43031">
    <property type="entry name" value="FAD-DEPENDENT OXIDOREDUCTASE"/>
    <property type="match status" value="1"/>
</dbReference>
<name>A0A9X1LKY7_9FLAO</name>
<dbReference type="InterPro" id="IPR001763">
    <property type="entry name" value="Rhodanese-like_dom"/>
</dbReference>
<evidence type="ECO:0000313" key="2">
    <source>
        <dbReference type="EMBL" id="MCB7482237.1"/>
    </source>
</evidence>
<dbReference type="CDD" id="cd00158">
    <property type="entry name" value="RHOD"/>
    <property type="match status" value="1"/>
</dbReference>
<dbReference type="Gene3D" id="3.40.250.10">
    <property type="entry name" value="Rhodanese-like domain"/>
    <property type="match status" value="1"/>
</dbReference>
<dbReference type="InterPro" id="IPR050229">
    <property type="entry name" value="GlpE_sulfurtransferase"/>
</dbReference>
<gene>
    <name evidence="2" type="ORF">LGQ90_13270</name>
</gene>
<dbReference type="EMBL" id="JAJBZG010000005">
    <property type="protein sequence ID" value="MCB7482237.1"/>
    <property type="molecule type" value="Genomic_DNA"/>
</dbReference>
<dbReference type="AlphaFoldDB" id="A0A9X1LKY7"/>
<dbReference type="Proteomes" id="UP001139414">
    <property type="component" value="Unassembled WGS sequence"/>
</dbReference>
<feature type="domain" description="Rhodanese" evidence="1">
    <location>
        <begin position="26"/>
        <end position="115"/>
    </location>
</feature>
<dbReference type="SUPFAM" id="SSF52821">
    <property type="entry name" value="Rhodanese/Cell cycle control phosphatase"/>
    <property type="match status" value="1"/>
</dbReference>